<evidence type="ECO:0000313" key="6">
    <source>
        <dbReference type="Proteomes" id="UP001217089"/>
    </source>
</evidence>
<comment type="caution">
    <text evidence="5">The sequence shown here is derived from an EMBL/GenBank/DDBJ whole genome shotgun (WGS) entry which is preliminary data.</text>
</comment>
<reference evidence="5 6" key="1">
    <citation type="submission" date="2022-12" db="EMBL/GenBank/DDBJ databases">
        <title>Chromosome-level genome of Tegillarca granosa.</title>
        <authorList>
            <person name="Kim J."/>
        </authorList>
    </citation>
    <scope>NUCLEOTIDE SEQUENCE [LARGE SCALE GENOMIC DNA]</scope>
    <source>
        <strain evidence="5">Teg-2019</strain>
        <tissue evidence="5">Adductor muscle</tissue>
    </source>
</reference>
<dbReference type="SMART" id="SM00360">
    <property type="entry name" value="RRM"/>
    <property type="match status" value="2"/>
</dbReference>
<proteinExistence type="predicted"/>
<dbReference type="EMBL" id="JARBDR010000917">
    <property type="protein sequence ID" value="KAJ8302439.1"/>
    <property type="molecule type" value="Genomic_DNA"/>
</dbReference>
<dbReference type="InterPro" id="IPR000504">
    <property type="entry name" value="RRM_dom"/>
</dbReference>
<keyword evidence="6" id="KW-1185">Reference proteome</keyword>
<protein>
    <recommendedName>
        <fullName evidence="4">RRM domain-containing protein</fullName>
    </recommendedName>
</protein>
<dbReference type="Pfam" id="PF00076">
    <property type="entry name" value="RRM_1"/>
    <property type="match status" value="1"/>
</dbReference>
<dbReference type="InterPro" id="IPR012677">
    <property type="entry name" value="Nucleotide-bd_a/b_plait_sf"/>
</dbReference>
<dbReference type="Proteomes" id="UP001217089">
    <property type="component" value="Unassembled WGS sequence"/>
</dbReference>
<feature type="domain" description="RRM" evidence="4">
    <location>
        <begin position="292"/>
        <end position="369"/>
    </location>
</feature>
<evidence type="ECO:0000256" key="3">
    <source>
        <dbReference type="PROSITE-ProRule" id="PRU00176"/>
    </source>
</evidence>
<dbReference type="SUPFAM" id="SSF54928">
    <property type="entry name" value="RNA-binding domain, RBD"/>
    <property type="match status" value="2"/>
</dbReference>
<accession>A0ABQ9EAQ5</accession>
<evidence type="ECO:0000313" key="5">
    <source>
        <dbReference type="EMBL" id="KAJ8302439.1"/>
    </source>
</evidence>
<gene>
    <name evidence="5" type="ORF">KUTeg_018835</name>
</gene>
<evidence type="ECO:0000259" key="4">
    <source>
        <dbReference type="PROSITE" id="PS50102"/>
    </source>
</evidence>
<dbReference type="PROSITE" id="PS50102">
    <property type="entry name" value="RRM"/>
    <property type="match status" value="1"/>
</dbReference>
<dbReference type="InterPro" id="IPR035979">
    <property type="entry name" value="RBD_domain_sf"/>
</dbReference>
<dbReference type="InterPro" id="IPR050666">
    <property type="entry name" value="ESRP"/>
</dbReference>
<evidence type="ECO:0000256" key="2">
    <source>
        <dbReference type="ARBA" id="ARBA00022884"/>
    </source>
</evidence>
<dbReference type="Gene3D" id="3.30.70.330">
    <property type="match status" value="3"/>
</dbReference>
<name>A0ABQ9EAQ5_TEGGR</name>
<organism evidence="5 6">
    <name type="scientific">Tegillarca granosa</name>
    <name type="common">Malaysian cockle</name>
    <name type="synonym">Anadara granosa</name>
    <dbReference type="NCBI Taxonomy" id="220873"/>
    <lineage>
        <taxon>Eukaryota</taxon>
        <taxon>Metazoa</taxon>
        <taxon>Spiralia</taxon>
        <taxon>Lophotrochozoa</taxon>
        <taxon>Mollusca</taxon>
        <taxon>Bivalvia</taxon>
        <taxon>Autobranchia</taxon>
        <taxon>Pteriomorphia</taxon>
        <taxon>Arcoida</taxon>
        <taxon>Arcoidea</taxon>
        <taxon>Arcidae</taxon>
        <taxon>Tegillarca</taxon>
    </lineage>
</organism>
<keyword evidence="2 3" id="KW-0694">RNA-binding</keyword>
<keyword evidence="1" id="KW-0677">Repeat</keyword>
<evidence type="ECO:0000256" key="1">
    <source>
        <dbReference type="ARBA" id="ARBA00022737"/>
    </source>
</evidence>
<dbReference type="PANTHER" id="PTHR13976">
    <property type="entry name" value="HETEROGENEOUS NUCLEAR RIBONUCLEOPROTEIN-RELATED"/>
    <property type="match status" value="1"/>
</dbReference>
<sequence length="369" mass="41051">MANFQVLNCAKLEFFAREPNSCNVLDGEDGILFVHYPDGRSTGDAFVLLATEEEADNALKKHREIMGTRYIELFKSTTAEVQQVLNRSMDPRNPEPAETQLPPLIAQLPPQTQLPYIPQNLITSGTRRDCIRLRNLPGGCQVTDILTFLAEYSTFIIYQGVHMVYTSQGEPSGEAFIQMDSEEAAQLAAINRHKRTMVFVNKKRVIDVIQCSGEDMNLVLTNAGPATTIIPNSLNLPTHIPYAAPLPQPLPAAFPPAITQIPQRPAYYPPIIYWYPSPPISPQTYISHTGPSVVVMRGLPINATMQDIMLFFHGFPEVTPESIQVQITPDGRPSGDALITFLTRGEAERAIAQRNKHTIGNRIIELFMV</sequence>